<organism evidence="4 5">
    <name type="scientific">Herpetosiphon geysericola</name>
    <dbReference type="NCBI Taxonomy" id="70996"/>
    <lineage>
        <taxon>Bacteria</taxon>
        <taxon>Bacillati</taxon>
        <taxon>Chloroflexota</taxon>
        <taxon>Chloroflexia</taxon>
        <taxon>Herpetosiphonales</taxon>
        <taxon>Herpetosiphonaceae</taxon>
        <taxon>Herpetosiphon</taxon>
    </lineage>
</organism>
<evidence type="ECO:0000256" key="1">
    <source>
        <dbReference type="ARBA" id="ARBA00022857"/>
    </source>
</evidence>
<protein>
    <recommendedName>
        <fullName evidence="3">Enoyl reductase (ER) domain-containing protein</fullName>
    </recommendedName>
</protein>
<dbReference type="EMBL" id="LGKP01000035">
    <property type="protein sequence ID" value="KPL81211.1"/>
    <property type="molecule type" value="Genomic_DNA"/>
</dbReference>
<dbReference type="CDD" id="cd05282">
    <property type="entry name" value="ETR_like"/>
    <property type="match status" value="1"/>
</dbReference>
<dbReference type="STRING" id="70996.SE18_21220"/>
<dbReference type="InterPro" id="IPR013154">
    <property type="entry name" value="ADH-like_N"/>
</dbReference>
<evidence type="ECO:0000259" key="3">
    <source>
        <dbReference type="SMART" id="SM00829"/>
    </source>
</evidence>
<sequence>MKAIEFHEFGALADVLQLVEKPTPTAGAGEVLVRLTARSINPSDVYTIQGTYGVRPSLPAVPGNEAAGVIEALGEGVTGWSVGDRVILMLGAVGTEGTWREYAVVKPQFLVPTPAALSDAQAACTWVNYLTAWIMSDELELQPDEPVLVTAGASHLGRAMLQLAAVRGFKVVATVRKAEQAQALLDAGALGVITHPGDDLAARWKEITGQKGIAKAIDAVAGETGTAVFNAMAPYGQMIVYGLLSNQPIQIDGRIIFSEATIRGFWLGRWLNRQTPQVLGKLIADVSAMFADGRLAPHVDTTVALDDLAGIVRVATESGAGKVVITG</sequence>
<keyword evidence="2" id="KW-0560">Oxidoreductase</keyword>
<evidence type="ECO:0000313" key="5">
    <source>
        <dbReference type="Proteomes" id="UP000050277"/>
    </source>
</evidence>
<dbReference type="GO" id="GO:0070402">
    <property type="term" value="F:NADPH binding"/>
    <property type="evidence" value="ECO:0007669"/>
    <property type="project" value="TreeGrafter"/>
</dbReference>
<dbReference type="OrthoDB" id="9787435at2"/>
<dbReference type="InterPro" id="IPR036291">
    <property type="entry name" value="NAD(P)-bd_dom_sf"/>
</dbReference>
<dbReference type="SUPFAM" id="SSF51735">
    <property type="entry name" value="NAD(P)-binding Rossmann-fold domains"/>
    <property type="match status" value="1"/>
</dbReference>
<dbReference type="AlphaFoldDB" id="A0A0P6XMX9"/>
<dbReference type="PANTHER" id="PTHR48106">
    <property type="entry name" value="QUINONE OXIDOREDUCTASE PIG3-RELATED"/>
    <property type="match status" value="1"/>
</dbReference>
<dbReference type="Pfam" id="PF00107">
    <property type="entry name" value="ADH_zinc_N"/>
    <property type="match status" value="1"/>
</dbReference>
<dbReference type="SMART" id="SM00829">
    <property type="entry name" value="PKS_ER"/>
    <property type="match status" value="1"/>
</dbReference>
<name>A0A0P6XMX9_9CHLR</name>
<keyword evidence="5" id="KW-1185">Reference proteome</keyword>
<gene>
    <name evidence="4" type="ORF">SE18_21220</name>
</gene>
<dbReference type="SUPFAM" id="SSF50129">
    <property type="entry name" value="GroES-like"/>
    <property type="match status" value="1"/>
</dbReference>
<evidence type="ECO:0000256" key="2">
    <source>
        <dbReference type="ARBA" id="ARBA00023002"/>
    </source>
</evidence>
<dbReference type="InterPro" id="IPR020843">
    <property type="entry name" value="ER"/>
</dbReference>
<dbReference type="InterPro" id="IPR011032">
    <property type="entry name" value="GroES-like_sf"/>
</dbReference>
<dbReference type="Gene3D" id="3.40.50.720">
    <property type="entry name" value="NAD(P)-binding Rossmann-like Domain"/>
    <property type="match status" value="1"/>
</dbReference>
<dbReference type="RefSeq" id="WP_054536472.1">
    <property type="nucleotide sequence ID" value="NZ_LGKP01000035.1"/>
</dbReference>
<evidence type="ECO:0000313" key="4">
    <source>
        <dbReference type="EMBL" id="KPL81211.1"/>
    </source>
</evidence>
<dbReference type="Gene3D" id="3.90.180.10">
    <property type="entry name" value="Medium-chain alcohol dehydrogenases, catalytic domain"/>
    <property type="match status" value="1"/>
</dbReference>
<reference evidence="4 5" key="1">
    <citation type="submission" date="2015-07" db="EMBL/GenBank/DDBJ databases">
        <title>Whole genome sequence of Herpetosiphon geysericola DSM 7119.</title>
        <authorList>
            <person name="Hemp J."/>
            <person name="Ward L.M."/>
            <person name="Pace L.A."/>
            <person name="Fischer W.W."/>
        </authorList>
    </citation>
    <scope>NUCLEOTIDE SEQUENCE [LARGE SCALE GENOMIC DNA]</scope>
    <source>
        <strain evidence="4 5">DSM 7119</strain>
    </source>
</reference>
<proteinExistence type="predicted"/>
<dbReference type="GO" id="GO:0016651">
    <property type="term" value="F:oxidoreductase activity, acting on NAD(P)H"/>
    <property type="evidence" value="ECO:0007669"/>
    <property type="project" value="TreeGrafter"/>
</dbReference>
<accession>A0A0P6XMX9</accession>
<feature type="domain" description="Enoyl reductase (ER)" evidence="3">
    <location>
        <begin position="11"/>
        <end position="325"/>
    </location>
</feature>
<keyword evidence="1" id="KW-0521">NADP</keyword>
<dbReference type="Pfam" id="PF08240">
    <property type="entry name" value="ADH_N"/>
    <property type="match status" value="1"/>
</dbReference>
<dbReference type="InterPro" id="IPR013149">
    <property type="entry name" value="ADH-like_C"/>
</dbReference>
<comment type="caution">
    <text evidence="4">The sequence shown here is derived from an EMBL/GenBank/DDBJ whole genome shotgun (WGS) entry which is preliminary data.</text>
</comment>
<dbReference type="Proteomes" id="UP000050277">
    <property type="component" value="Unassembled WGS sequence"/>
</dbReference>
<dbReference type="PANTHER" id="PTHR48106:SF2">
    <property type="entry name" value="ZN2+-BINDING DEHYDROGENASE"/>
    <property type="match status" value="1"/>
</dbReference>